<dbReference type="AlphaFoldDB" id="A0A4P7IH37"/>
<dbReference type="EMBL" id="CP038436">
    <property type="protein sequence ID" value="QBX55983.1"/>
    <property type="molecule type" value="Genomic_DNA"/>
</dbReference>
<sequence length="159" mass="16263">MSLPTNKQVKDLFDGLLGRPCTISDAADQLSPDASPAPAYAVYVTDDGRVSSVVMMEFALAAYTGAALALIPPGGAEAAVEDKVLPASLMENTAEVLNVLASPLGDARGRHQRLESTYGPHDDVPAGVKANAATLGLRADMVIEVGGYGSGRLAVVAAV</sequence>
<proteinExistence type="predicted"/>
<dbReference type="Proteomes" id="UP000294853">
    <property type="component" value="Chromosome"/>
</dbReference>
<accession>A0A4P7IH37</accession>
<evidence type="ECO:0000313" key="1">
    <source>
        <dbReference type="EMBL" id="QBX55983.1"/>
    </source>
</evidence>
<evidence type="ECO:0008006" key="3">
    <source>
        <dbReference type="Google" id="ProtNLM"/>
    </source>
</evidence>
<organism evidence="1 2">
    <name type="scientific">Nocardioides seonyuensis</name>
    <dbReference type="NCBI Taxonomy" id="2518371"/>
    <lineage>
        <taxon>Bacteria</taxon>
        <taxon>Bacillati</taxon>
        <taxon>Actinomycetota</taxon>
        <taxon>Actinomycetes</taxon>
        <taxon>Propionibacteriales</taxon>
        <taxon>Nocardioidaceae</taxon>
        <taxon>Nocardioides</taxon>
    </lineage>
</organism>
<reference evidence="1 2" key="1">
    <citation type="submission" date="2019-03" db="EMBL/GenBank/DDBJ databases">
        <title>Three New Species of Nocardioides, Nocardioides euryhalodurans sp. nov., Nocardioides seonyuensis sp. nov. and Nocardioides eburneoflavus sp. nov. Iolated from Soil.</title>
        <authorList>
            <person name="Roh S.G."/>
            <person name="Lee C."/>
            <person name="Kim M.-K."/>
            <person name="Kim S.B."/>
        </authorList>
    </citation>
    <scope>NUCLEOTIDE SEQUENCE [LARGE SCALE GENOMIC DNA]</scope>
    <source>
        <strain evidence="1 2">MMS17-SY207-3</strain>
    </source>
</reference>
<name>A0A4P7IH37_9ACTN</name>
<dbReference type="KEGG" id="nsn:EXE58_11265"/>
<dbReference type="OrthoDB" id="5244255at2"/>
<evidence type="ECO:0000313" key="2">
    <source>
        <dbReference type="Proteomes" id="UP000294853"/>
    </source>
</evidence>
<protein>
    <recommendedName>
        <fullName evidence="3">Chemotaxis protein CheX</fullName>
    </recommendedName>
</protein>
<keyword evidence="2" id="KW-1185">Reference proteome</keyword>
<gene>
    <name evidence="1" type="ORF">EXE58_11265</name>
</gene>
<dbReference type="RefSeq" id="WP_135267974.1">
    <property type="nucleotide sequence ID" value="NZ_CP038436.1"/>
</dbReference>